<feature type="chain" id="PRO_5013099393" evidence="1">
    <location>
        <begin position="27"/>
        <end position="105"/>
    </location>
</feature>
<reference evidence="3 4" key="1">
    <citation type="submission" date="2016-06" db="EMBL/GenBank/DDBJ databases">
        <authorList>
            <person name="Kjaerup R.B."/>
            <person name="Dalgaard T.S."/>
            <person name="Juul-Madsen H.R."/>
        </authorList>
    </citation>
    <scope>NUCLEOTIDE SEQUENCE [LARGE SCALE GENOMIC DNA]</scope>
    <source>
        <strain evidence="3 4">DSM 16361</strain>
    </source>
</reference>
<dbReference type="OrthoDB" id="5297827at2"/>
<dbReference type="Gene3D" id="3.10.450.40">
    <property type="match status" value="1"/>
</dbReference>
<evidence type="ECO:0000256" key="1">
    <source>
        <dbReference type="SAM" id="SignalP"/>
    </source>
</evidence>
<keyword evidence="4" id="KW-1185">Reference proteome</keyword>
<organism evidence="3 4">
    <name type="scientific">Thiomonas delicata</name>
    <name type="common">Thiomonas cuprina</name>
    <dbReference type="NCBI Taxonomy" id="364030"/>
    <lineage>
        <taxon>Bacteria</taxon>
        <taxon>Pseudomonadati</taxon>
        <taxon>Pseudomonadota</taxon>
        <taxon>Betaproteobacteria</taxon>
        <taxon>Burkholderiales</taxon>
        <taxon>Thiomonas</taxon>
    </lineage>
</organism>
<gene>
    <name evidence="3" type="ORF">THIARS_40182</name>
</gene>
<dbReference type="AlphaFoldDB" id="A0A238CZX5"/>
<dbReference type="EMBL" id="FLMQ01000034">
    <property type="protein sequence ID" value="SBP86553.1"/>
    <property type="molecule type" value="Genomic_DNA"/>
</dbReference>
<keyword evidence="1" id="KW-0732">Signal</keyword>
<dbReference type="RefSeq" id="WP_094159084.1">
    <property type="nucleotide sequence ID" value="NZ_LT592170.1"/>
</dbReference>
<feature type="signal peptide" evidence="1">
    <location>
        <begin position="1"/>
        <end position="26"/>
    </location>
</feature>
<evidence type="ECO:0000313" key="3">
    <source>
        <dbReference type="EMBL" id="SBP86553.1"/>
    </source>
</evidence>
<dbReference type="Proteomes" id="UP000214566">
    <property type="component" value="Unassembled WGS sequence"/>
</dbReference>
<evidence type="ECO:0000313" key="4">
    <source>
        <dbReference type="Proteomes" id="UP000214566"/>
    </source>
</evidence>
<name>A0A238CZX5_THIDL</name>
<accession>A0A238CZX5</accession>
<sequence>MATPRNIISASLLVLGVLVASASAWAFDGQPLAKEAKLSLEQARAAALKQVPGGTIADEELEREPGGSGLRYSFDIKAGKTVREVGVDAKTGAVLENSVESANAD</sequence>
<dbReference type="InterPro" id="IPR025711">
    <property type="entry name" value="PepSY"/>
</dbReference>
<dbReference type="Pfam" id="PF03413">
    <property type="entry name" value="PepSY"/>
    <property type="match status" value="1"/>
</dbReference>
<evidence type="ECO:0000259" key="2">
    <source>
        <dbReference type="Pfam" id="PF03413"/>
    </source>
</evidence>
<proteinExistence type="predicted"/>
<feature type="domain" description="PepSY" evidence="2">
    <location>
        <begin position="37"/>
        <end position="96"/>
    </location>
</feature>
<protein>
    <submittedName>
        <fullName evidence="3">Putative peptidase family M4</fullName>
    </submittedName>
</protein>